<comment type="function">
    <text evidence="9">Catalyzes the reversible hydration of carbon dioxide to form bicarbonate.</text>
</comment>
<feature type="transmembrane region" description="Helical" evidence="13">
    <location>
        <begin position="386"/>
        <end position="415"/>
    </location>
</feature>
<evidence type="ECO:0000256" key="4">
    <source>
        <dbReference type="ARBA" id="ARBA00022692"/>
    </source>
</evidence>
<accession>A0A1T4T2E4</accession>
<evidence type="ECO:0000256" key="12">
    <source>
        <dbReference type="SAM" id="MobiDB-lite"/>
    </source>
</evidence>
<feature type="transmembrane region" description="Helical" evidence="13">
    <location>
        <begin position="253"/>
        <end position="278"/>
    </location>
</feature>
<feature type="transmembrane region" description="Helical" evidence="13">
    <location>
        <begin position="32"/>
        <end position="51"/>
    </location>
</feature>
<keyword evidence="4 13" id="KW-0812">Transmembrane</keyword>
<organism evidence="15 16">
    <name type="scientific">Marinactinospora thermotolerans DSM 45154</name>
    <dbReference type="NCBI Taxonomy" id="1122192"/>
    <lineage>
        <taxon>Bacteria</taxon>
        <taxon>Bacillati</taxon>
        <taxon>Actinomycetota</taxon>
        <taxon>Actinomycetes</taxon>
        <taxon>Streptosporangiales</taxon>
        <taxon>Nocardiopsidaceae</taxon>
        <taxon>Marinactinospora</taxon>
    </lineage>
</organism>
<dbReference type="Pfam" id="PF00916">
    <property type="entry name" value="Sulfate_transp"/>
    <property type="match status" value="1"/>
</dbReference>
<dbReference type="GO" id="GO:0008270">
    <property type="term" value="F:zinc ion binding"/>
    <property type="evidence" value="ECO:0007669"/>
    <property type="project" value="InterPro"/>
</dbReference>
<dbReference type="GO" id="GO:0055085">
    <property type="term" value="P:transmembrane transport"/>
    <property type="evidence" value="ECO:0007669"/>
    <property type="project" value="InterPro"/>
</dbReference>
<keyword evidence="6 13" id="KW-1133">Transmembrane helix</keyword>
<dbReference type="SUPFAM" id="SSF53056">
    <property type="entry name" value="beta-carbonic anhydrase, cab"/>
    <property type="match status" value="1"/>
</dbReference>
<feature type="region of interest" description="Disordered" evidence="12">
    <location>
        <begin position="748"/>
        <end position="787"/>
    </location>
</feature>
<protein>
    <recommendedName>
        <fullName evidence="3">carbonic anhydrase</fullName>
        <ecNumber evidence="3">4.2.1.1</ecNumber>
    </recommendedName>
</protein>
<dbReference type="InterPro" id="IPR011547">
    <property type="entry name" value="SLC26A/SulP_dom"/>
</dbReference>
<feature type="transmembrane region" description="Helical" evidence="13">
    <location>
        <begin position="208"/>
        <end position="226"/>
    </location>
</feature>
<evidence type="ECO:0000256" key="9">
    <source>
        <dbReference type="ARBA" id="ARBA00024993"/>
    </source>
</evidence>
<dbReference type="InterPro" id="IPR001765">
    <property type="entry name" value="Carbonic_anhydrase"/>
</dbReference>
<reference evidence="15 16" key="1">
    <citation type="submission" date="2017-02" db="EMBL/GenBank/DDBJ databases">
        <authorList>
            <person name="Peterson S.W."/>
        </authorList>
    </citation>
    <scope>NUCLEOTIDE SEQUENCE [LARGE SCALE GENOMIC DNA]</scope>
    <source>
        <strain evidence="15 16">DSM 45154</strain>
    </source>
</reference>
<dbReference type="PANTHER" id="PTHR11814">
    <property type="entry name" value="SULFATE TRANSPORTER"/>
    <property type="match status" value="1"/>
</dbReference>
<evidence type="ECO:0000256" key="13">
    <source>
        <dbReference type="SAM" id="Phobius"/>
    </source>
</evidence>
<evidence type="ECO:0000256" key="2">
    <source>
        <dbReference type="ARBA" id="ARBA00006217"/>
    </source>
</evidence>
<dbReference type="GO" id="GO:0016020">
    <property type="term" value="C:membrane"/>
    <property type="evidence" value="ECO:0007669"/>
    <property type="project" value="UniProtKB-SubCell"/>
</dbReference>
<evidence type="ECO:0000313" key="15">
    <source>
        <dbReference type="EMBL" id="SKA34700.1"/>
    </source>
</evidence>
<evidence type="ECO:0000256" key="8">
    <source>
        <dbReference type="ARBA" id="ARBA00023239"/>
    </source>
</evidence>
<dbReference type="PROSITE" id="PS00704">
    <property type="entry name" value="PROK_CO2_ANHYDRASE_1"/>
    <property type="match status" value="1"/>
</dbReference>
<feature type="transmembrane region" description="Helical" evidence="13">
    <location>
        <begin position="133"/>
        <end position="155"/>
    </location>
</feature>
<comment type="cofactor">
    <cofactor evidence="11">
        <name>Zn(2+)</name>
        <dbReference type="ChEBI" id="CHEBI:29105"/>
    </cofactor>
    <text evidence="11">Binds 1 zinc ion per subunit.</text>
</comment>
<comment type="subcellular location">
    <subcellularLocation>
        <location evidence="1">Membrane</location>
        <topology evidence="1">Multi-pass membrane protein</topology>
    </subcellularLocation>
</comment>
<keyword evidence="7 13" id="KW-0472">Membrane</keyword>
<keyword evidence="5 11" id="KW-0862">Zinc</keyword>
<dbReference type="AlphaFoldDB" id="A0A1T4T2E4"/>
<evidence type="ECO:0000256" key="11">
    <source>
        <dbReference type="PIRSR" id="PIRSR601765-1"/>
    </source>
</evidence>
<feature type="transmembrane region" description="Helical" evidence="13">
    <location>
        <begin position="99"/>
        <end position="121"/>
    </location>
</feature>
<evidence type="ECO:0000256" key="10">
    <source>
        <dbReference type="ARBA" id="ARBA00048348"/>
    </source>
</evidence>
<name>A0A1T4T2E4_9ACTN</name>
<keyword evidence="16" id="KW-1185">Reference proteome</keyword>
<evidence type="ECO:0000256" key="5">
    <source>
        <dbReference type="ARBA" id="ARBA00022833"/>
    </source>
</evidence>
<dbReference type="GO" id="GO:0015976">
    <property type="term" value="P:carbon utilization"/>
    <property type="evidence" value="ECO:0007669"/>
    <property type="project" value="InterPro"/>
</dbReference>
<dbReference type="Proteomes" id="UP000190637">
    <property type="component" value="Unassembled WGS sequence"/>
</dbReference>
<dbReference type="InterPro" id="IPR036874">
    <property type="entry name" value="Carbonic_anhydrase_sf"/>
</dbReference>
<feature type="binding site" evidence="11">
    <location>
        <position position="644"/>
    </location>
    <ligand>
        <name>Zn(2+)</name>
        <dbReference type="ChEBI" id="CHEBI:29105"/>
    </ligand>
</feature>
<dbReference type="InterPro" id="IPR001902">
    <property type="entry name" value="SLC26A/SulP_fam"/>
</dbReference>
<evidence type="ECO:0000256" key="1">
    <source>
        <dbReference type="ARBA" id="ARBA00004141"/>
    </source>
</evidence>
<feature type="transmembrane region" description="Helical" evidence="13">
    <location>
        <begin position="336"/>
        <end position="365"/>
    </location>
</feature>
<dbReference type="STRING" id="1122192.SAMN02745673_04354"/>
<dbReference type="RefSeq" id="WP_078763591.1">
    <property type="nucleotide sequence ID" value="NZ_FUWS01000013.1"/>
</dbReference>
<dbReference type="GO" id="GO:0004089">
    <property type="term" value="F:carbonate dehydratase activity"/>
    <property type="evidence" value="ECO:0007669"/>
    <property type="project" value="UniProtKB-EC"/>
</dbReference>
<feature type="binding site" evidence="11">
    <location>
        <position position="580"/>
    </location>
    <ligand>
        <name>Zn(2+)</name>
        <dbReference type="ChEBI" id="CHEBI:29105"/>
    </ligand>
</feature>
<keyword evidence="11" id="KW-0479">Metal-binding</keyword>
<keyword evidence="8" id="KW-0456">Lyase</keyword>
<gene>
    <name evidence="15" type="ORF">SAMN02745673_04354</name>
</gene>
<feature type="transmembrane region" description="Helical" evidence="13">
    <location>
        <begin position="298"/>
        <end position="316"/>
    </location>
</feature>
<comment type="similarity">
    <text evidence="2">Belongs to the beta-class carbonic anhydrase family.</text>
</comment>
<dbReference type="SMART" id="SM00947">
    <property type="entry name" value="Pro_CA"/>
    <property type="match status" value="1"/>
</dbReference>
<sequence>MRIAEETRAYHVGGHAPPGLRERLGGHLRHDLPASFVVFLVAVPLSLGIAVASDAPLVAGLIAAAVGGMLAALFGGSMVQVSGPAAGLTIIVAELVAAHGWATTCLITALAGVVQILLGALRIARAALAVSPAVVHGMLAGVGVTITLAQIHVVLGGAAESSPIVNLRELPGQLLHNHTASVAVGLVTVALLLAWGRMPLLPWLPLRRVPGPLAAITAATAVSLAFDLDVERVSLPALSEGLGLAPTLPEGNYAGVAAGVATIALVASVESLLCAVAVDRLHDGRRARLDRELVGQGAANTVSGLLGGLPVAGVIVRSTTNVQAGARTPVSAFLHGAWILLFVITLSSIIEFIPMAALAGLLVFTGMKMVDIAHIRGLRAHRERHVYIVTLLSVVFLGLVEGVIIGLVLAFVAALRRLTRTTVRTRSVGRRHHVVIEGSLTFLAVPRVSGVLSKIPPGTDVDLDLHVDFMDNAAFDAIHSWRVAHERGGGRVDIDELHEDWYEGGVSGSLPNRKTPVPPMRHWLRPRGHGRAPEAGTADSSTSLLLSGARDYHMAVAPRLRPVMAELSTAQRPHTLLIACADSRIVPNLFTASGPGDLFTIRNVGNIVPAYRAGEAEAGTLGTLEYAIGVLGVRSIAVCGHSRCGAAEAVLKDPEAVSPGVRTWLALGGCQAGSQPVAPGETHEAAWNRASRGNVVRQLDNLMTYPLVRGRVAAGELELVGLYYDILTAQVHVLDRESGLFLPAGEGPVGVGAEGGPARPAPPAGSDPAASPETDAGSHPPAGVGEH</sequence>
<feature type="transmembrane region" description="Helical" evidence="13">
    <location>
        <begin position="58"/>
        <end position="79"/>
    </location>
</feature>
<dbReference type="EMBL" id="FUWS01000013">
    <property type="protein sequence ID" value="SKA34700.1"/>
    <property type="molecule type" value="Genomic_DNA"/>
</dbReference>
<evidence type="ECO:0000256" key="3">
    <source>
        <dbReference type="ARBA" id="ARBA00012925"/>
    </source>
</evidence>
<evidence type="ECO:0000313" key="16">
    <source>
        <dbReference type="Proteomes" id="UP000190637"/>
    </source>
</evidence>
<dbReference type="InterPro" id="IPR015892">
    <property type="entry name" value="Carbonic_anhydrase_CS"/>
</dbReference>
<evidence type="ECO:0000259" key="14">
    <source>
        <dbReference type="Pfam" id="PF00916"/>
    </source>
</evidence>
<dbReference type="EC" id="4.2.1.1" evidence="3"/>
<feature type="binding site" evidence="11">
    <location>
        <position position="641"/>
    </location>
    <ligand>
        <name>Zn(2+)</name>
        <dbReference type="ChEBI" id="CHEBI:29105"/>
    </ligand>
</feature>
<comment type="catalytic activity">
    <reaction evidence="10">
        <text>hydrogencarbonate + H(+) = CO2 + H2O</text>
        <dbReference type="Rhea" id="RHEA:10748"/>
        <dbReference type="ChEBI" id="CHEBI:15377"/>
        <dbReference type="ChEBI" id="CHEBI:15378"/>
        <dbReference type="ChEBI" id="CHEBI:16526"/>
        <dbReference type="ChEBI" id="CHEBI:17544"/>
        <dbReference type="EC" id="4.2.1.1"/>
    </reaction>
</comment>
<feature type="transmembrane region" description="Helical" evidence="13">
    <location>
        <begin position="175"/>
        <end position="196"/>
    </location>
</feature>
<evidence type="ECO:0000256" key="6">
    <source>
        <dbReference type="ARBA" id="ARBA00022989"/>
    </source>
</evidence>
<proteinExistence type="inferred from homology"/>
<dbReference type="Pfam" id="PF00484">
    <property type="entry name" value="Pro_CA"/>
    <property type="match status" value="1"/>
</dbReference>
<feature type="binding site" evidence="11">
    <location>
        <position position="582"/>
    </location>
    <ligand>
        <name>Zn(2+)</name>
        <dbReference type="ChEBI" id="CHEBI:29105"/>
    </ligand>
</feature>
<feature type="domain" description="SLC26A/SulP transporter" evidence="14">
    <location>
        <begin position="28"/>
        <end position="383"/>
    </location>
</feature>
<evidence type="ECO:0000256" key="7">
    <source>
        <dbReference type="ARBA" id="ARBA00023136"/>
    </source>
</evidence>
<dbReference type="Gene3D" id="3.40.1050.10">
    <property type="entry name" value="Carbonic anhydrase"/>
    <property type="match status" value="1"/>
</dbReference>